<evidence type="ECO:0000256" key="7">
    <source>
        <dbReference type="RuleBase" id="RU000442"/>
    </source>
</evidence>
<dbReference type="Gene3D" id="1.10.132.60">
    <property type="entry name" value="DNA polymerase family B, C-terminal domain"/>
    <property type="match status" value="1"/>
</dbReference>
<reference evidence="10" key="1">
    <citation type="journal article" date="2020" name="ISME J.">
        <title>Gammaproteobacteria mediating utilization of methyl-, sulfur- and petroleum organic compounds in deep ocean hydrothermal plumes.</title>
        <authorList>
            <person name="Zhou Z."/>
            <person name="Liu Y."/>
            <person name="Pan J."/>
            <person name="Cron B.R."/>
            <person name="Toner B.M."/>
            <person name="Anantharaman K."/>
            <person name="Breier J.A."/>
            <person name="Dick G.J."/>
            <person name="Li M."/>
        </authorList>
    </citation>
    <scope>NUCLEOTIDE SEQUENCE</scope>
    <source>
        <strain evidence="10">SZUA-1435</strain>
    </source>
</reference>
<keyword evidence="7" id="KW-0235">DNA replication</keyword>
<dbReference type="InterPro" id="IPR006134">
    <property type="entry name" value="DNA-dir_DNA_pol_B_multi_dom"/>
</dbReference>
<dbReference type="SUPFAM" id="SSF53098">
    <property type="entry name" value="Ribonuclease H-like"/>
    <property type="match status" value="1"/>
</dbReference>
<dbReference type="GO" id="GO:0000166">
    <property type="term" value="F:nucleotide binding"/>
    <property type="evidence" value="ECO:0007669"/>
    <property type="project" value="InterPro"/>
</dbReference>
<keyword evidence="5 7" id="KW-0238">DNA-binding</keyword>
<comment type="catalytic activity">
    <reaction evidence="6 7">
        <text>DNA(n) + a 2'-deoxyribonucleoside 5'-triphosphate = DNA(n+1) + diphosphate</text>
        <dbReference type="Rhea" id="RHEA:22508"/>
        <dbReference type="Rhea" id="RHEA-COMP:17339"/>
        <dbReference type="Rhea" id="RHEA-COMP:17340"/>
        <dbReference type="ChEBI" id="CHEBI:33019"/>
        <dbReference type="ChEBI" id="CHEBI:61560"/>
        <dbReference type="ChEBI" id="CHEBI:173112"/>
        <dbReference type="EC" id="2.7.7.7"/>
    </reaction>
</comment>
<evidence type="ECO:0000256" key="2">
    <source>
        <dbReference type="ARBA" id="ARBA00022679"/>
    </source>
</evidence>
<dbReference type="EMBL" id="DQTV01000005">
    <property type="protein sequence ID" value="HIP56475.1"/>
    <property type="molecule type" value="Genomic_DNA"/>
</dbReference>
<dbReference type="CDD" id="cd05536">
    <property type="entry name" value="POLBc_B3"/>
    <property type="match status" value="1"/>
</dbReference>
<dbReference type="AlphaFoldDB" id="A0A832YRM3"/>
<dbReference type="Gene3D" id="1.10.287.690">
    <property type="entry name" value="Helix hairpin bin"/>
    <property type="match status" value="1"/>
</dbReference>
<proteinExistence type="inferred from homology"/>
<accession>A0A832YRM3</accession>
<dbReference type="InterPro" id="IPR006172">
    <property type="entry name" value="DNA-dir_DNA_pol_B"/>
</dbReference>
<evidence type="ECO:0000256" key="5">
    <source>
        <dbReference type="ARBA" id="ARBA00023125"/>
    </source>
</evidence>
<dbReference type="Gene3D" id="3.90.1600.10">
    <property type="entry name" value="Palm domain of DNA polymerase"/>
    <property type="match status" value="1"/>
</dbReference>
<organism evidence="10 11">
    <name type="scientific">Ignisphaera aggregans</name>
    <dbReference type="NCBI Taxonomy" id="334771"/>
    <lineage>
        <taxon>Archaea</taxon>
        <taxon>Thermoproteota</taxon>
        <taxon>Thermoprotei</taxon>
        <taxon>Desulfurococcales</taxon>
        <taxon>Desulfurococcaceae</taxon>
        <taxon>Ignisphaera</taxon>
    </lineage>
</organism>
<dbReference type="EC" id="2.7.7.7" evidence="7"/>
<comment type="similarity">
    <text evidence="1 7">Belongs to the DNA polymerase type-B family.</text>
</comment>
<feature type="domain" description="DNA-directed DNA polymerase family B multifunctional" evidence="8">
    <location>
        <begin position="379"/>
        <end position="778"/>
    </location>
</feature>
<dbReference type="SMART" id="SM00486">
    <property type="entry name" value="POLBc"/>
    <property type="match status" value="1"/>
</dbReference>
<dbReference type="Proteomes" id="UP000605805">
    <property type="component" value="Unassembled WGS sequence"/>
</dbReference>
<dbReference type="GO" id="GO:0006261">
    <property type="term" value="P:DNA-templated DNA replication"/>
    <property type="evidence" value="ECO:0007669"/>
    <property type="project" value="TreeGrafter"/>
</dbReference>
<dbReference type="Pfam" id="PF00136">
    <property type="entry name" value="DNA_pol_B"/>
    <property type="match status" value="1"/>
</dbReference>
<evidence type="ECO:0000313" key="10">
    <source>
        <dbReference type="EMBL" id="HIP56475.1"/>
    </source>
</evidence>
<keyword evidence="3 7" id="KW-0548">Nucleotidyltransferase</keyword>
<dbReference type="PANTHER" id="PTHR10322:SF23">
    <property type="entry name" value="DNA POLYMERASE DELTA CATALYTIC SUBUNIT"/>
    <property type="match status" value="1"/>
</dbReference>
<evidence type="ECO:0000259" key="8">
    <source>
        <dbReference type="Pfam" id="PF00136"/>
    </source>
</evidence>
<keyword evidence="2 7" id="KW-0808">Transferase</keyword>
<evidence type="ECO:0000313" key="11">
    <source>
        <dbReference type="Proteomes" id="UP000605805"/>
    </source>
</evidence>
<dbReference type="InterPro" id="IPR043502">
    <property type="entry name" value="DNA/RNA_pol_sf"/>
</dbReference>
<feature type="domain" description="DNA-directed DNA polymerase family B exonuclease" evidence="9">
    <location>
        <begin position="120"/>
        <end position="313"/>
    </location>
</feature>
<dbReference type="NCBIfam" id="TIGR00592">
    <property type="entry name" value="pol2"/>
    <property type="match status" value="1"/>
</dbReference>
<dbReference type="InterPro" id="IPR012337">
    <property type="entry name" value="RNaseH-like_sf"/>
</dbReference>
<dbReference type="PANTHER" id="PTHR10322">
    <property type="entry name" value="DNA POLYMERASE CATALYTIC SUBUNIT"/>
    <property type="match status" value="1"/>
</dbReference>
<dbReference type="PROSITE" id="PS00116">
    <property type="entry name" value="DNA_POLYMERASE_B"/>
    <property type="match status" value="1"/>
</dbReference>
<dbReference type="SUPFAM" id="SSF56672">
    <property type="entry name" value="DNA/RNA polymerases"/>
    <property type="match status" value="1"/>
</dbReference>
<evidence type="ECO:0000256" key="3">
    <source>
        <dbReference type="ARBA" id="ARBA00022695"/>
    </source>
</evidence>
<sequence length="802" mass="92822">MKVYETSVYILDVSYEVHGSEPQIIIWGIDESGRRVVLKDKRFRPYFYAVLDPTVYNRADEIAQLIKQLSRPRSPILSVELLERKYFGKPIKVFKVVTLIPEYVREYREEVRKIPGIAEVLEADIRFALRYMIDHDILPNTWHTFKVVEKGPNQDYRVDTVLEIVDVGSRIEEKISPPKLRIMAFDIEVYNPRGAPKPNRDPVIIIAVKTSEGVLKQFLAEDKNDRKLFKEFIDFVLEYDPDIIVGYNSNRFDWPYLIDRAKYLGIKLDITRRRGVEPKPSVYGHISIPGRLNVDLYDFAEEIPEVKVKSLDEVAEYLGVMKKSERVNIPWYEIFRYWDDPKLRPLLLQYSRDDVEATYGIAEKFLPFGIQLASITGLPMDQVVAASVGFRLEWYLIRAAYKHGELVPNRVEREYEPYRGAIVLEPKRGVHENIAVLDFSSMYPSIMMKYNIGPDTLVRDPNECLNTKCYEAPDVGYLFRSDPPGFFKSVLETLVRARKAVREQMKSLPLDSPEYRLLEARQLALKVLANAAYGYMGWVGARWYCRECAEAVTAWGRETMRRAIEIARSLGLKVIYGDTDSLFVTYDKTKIEEFIKRVENELGLEIKVDKIYRRVFFTEAKKRYIGLTEDGHIDVVGFEAVRGDWAEIAKELQEKVADIVLKTMDHRKAVEFVRKALEELRRSVERGTASIEKFVIWKTLTKPITAYEVEAPHVVAAKHLIKMGYSVDVGDKVGYVIVKGGGKISERARPYIAVDVRDIDLDYYIEHQIIPAVLRILEYFGVSDKHLKGVGKARKTLFEYHK</sequence>
<dbReference type="GO" id="GO:0003887">
    <property type="term" value="F:DNA-directed DNA polymerase activity"/>
    <property type="evidence" value="ECO:0007669"/>
    <property type="project" value="UniProtKB-KW"/>
</dbReference>
<dbReference type="GO" id="GO:0003677">
    <property type="term" value="F:DNA binding"/>
    <property type="evidence" value="ECO:0007669"/>
    <property type="project" value="UniProtKB-KW"/>
</dbReference>
<dbReference type="InterPro" id="IPR023211">
    <property type="entry name" value="DNA_pol_palm_dom_sf"/>
</dbReference>
<dbReference type="CDD" id="cd05781">
    <property type="entry name" value="DNA_polB_B3_exo"/>
    <property type="match status" value="1"/>
</dbReference>
<protein>
    <recommendedName>
        <fullName evidence="7">DNA polymerase</fullName>
        <ecNumber evidence="7">2.7.7.7</ecNumber>
    </recommendedName>
</protein>
<comment type="caution">
    <text evidence="10">The sequence shown here is derived from an EMBL/GenBank/DDBJ whole genome shotgun (WGS) entry which is preliminary data.</text>
</comment>
<gene>
    <name evidence="10" type="ORF">EYH02_00145</name>
</gene>
<dbReference type="Gene3D" id="3.30.342.10">
    <property type="entry name" value="DNA Polymerase, chain B, domain 1"/>
    <property type="match status" value="1"/>
</dbReference>
<evidence type="ECO:0000256" key="4">
    <source>
        <dbReference type="ARBA" id="ARBA00022932"/>
    </source>
</evidence>
<evidence type="ECO:0000256" key="6">
    <source>
        <dbReference type="ARBA" id="ARBA00049244"/>
    </source>
</evidence>
<name>A0A832YRM3_9CREN</name>
<dbReference type="Pfam" id="PF03104">
    <property type="entry name" value="DNA_pol_B_exo1"/>
    <property type="match status" value="1"/>
</dbReference>
<evidence type="ECO:0000259" key="9">
    <source>
        <dbReference type="Pfam" id="PF03104"/>
    </source>
</evidence>
<dbReference type="InterPro" id="IPR006133">
    <property type="entry name" value="DNA-dir_DNA_pol_B_exonuc"/>
</dbReference>
<dbReference type="InterPro" id="IPR017964">
    <property type="entry name" value="DNA-dir_DNA_pol_B_CS"/>
</dbReference>
<evidence type="ECO:0000256" key="1">
    <source>
        <dbReference type="ARBA" id="ARBA00005755"/>
    </source>
</evidence>
<dbReference type="Gene3D" id="3.30.420.10">
    <property type="entry name" value="Ribonuclease H-like superfamily/Ribonuclease H"/>
    <property type="match status" value="1"/>
</dbReference>
<keyword evidence="4 7" id="KW-0239">DNA-directed DNA polymerase</keyword>
<dbReference type="InterPro" id="IPR036397">
    <property type="entry name" value="RNaseH_sf"/>
</dbReference>
<dbReference type="InterPro" id="IPR050240">
    <property type="entry name" value="DNA_pol_type-B"/>
</dbReference>
<dbReference type="InterPro" id="IPR042087">
    <property type="entry name" value="DNA_pol_B_thumb"/>
</dbReference>
<dbReference type="PRINTS" id="PR00106">
    <property type="entry name" value="DNAPOLB"/>
</dbReference>